<dbReference type="AlphaFoldDB" id="A0AAE1ELE0"/>
<sequence length="57" mass="6014">SKATCSRECVRVCKVSVWSQLSGPLSPAALLPTPSPPLNEVGSKPSLVQPLPHPPRL</sequence>
<evidence type="ECO:0000256" key="1">
    <source>
        <dbReference type="SAM" id="MobiDB-lite"/>
    </source>
</evidence>
<organism evidence="2 3">
    <name type="scientific">Petrolisthes cinctipes</name>
    <name type="common">Flat porcelain crab</name>
    <dbReference type="NCBI Taxonomy" id="88211"/>
    <lineage>
        <taxon>Eukaryota</taxon>
        <taxon>Metazoa</taxon>
        <taxon>Ecdysozoa</taxon>
        <taxon>Arthropoda</taxon>
        <taxon>Crustacea</taxon>
        <taxon>Multicrustacea</taxon>
        <taxon>Malacostraca</taxon>
        <taxon>Eumalacostraca</taxon>
        <taxon>Eucarida</taxon>
        <taxon>Decapoda</taxon>
        <taxon>Pleocyemata</taxon>
        <taxon>Anomura</taxon>
        <taxon>Galatheoidea</taxon>
        <taxon>Porcellanidae</taxon>
        <taxon>Petrolisthes</taxon>
    </lineage>
</organism>
<keyword evidence="3" id="KW-1185">Reference proteome</keyword>
<accession>A0AAE1ELE0</accession>
<evidence type="ECO:0000313" key="2">
    <source>
        <dbReference type="EMBL" id="KAK3856662.1"/>
    </source>
</evidence>
<reference evidence="2" key="1">
    <citation type="submission" date="2023-10" db="EMBL/GenBank/DDBJ databases">
        <title>Genome assemblies of two species of porcelain crab, Petrolisthes cinctipes and Petrolisthes manimaculis (Anomura: Porcellanidae).</title>
        <authorList>
            <person name="Angst P."/>
        </authorList>
    </citation>
    <scope>NUCLEOTIDE SEQUENCE</scope>
    <source>
        <strain evidence="2">PB745_01</strain>
        <tissue evidence="2">Gill</tissue>
    </source>
</reference>
<gene>
    <name evidence="2" type="ORF">Pcinc_037026</name>
</gene>
<name>A0AAE1ELE0_PETCI</name>
<protein>
    <submittedName>
        <fullName evidence="2">Uncharacterized protein</fullName>
    </submittedName>
</protein>
<feature type="non-terminal residue" evidence="2">
    <location>
        <position position="1"/>
    </location>
</feature>
<comment type="caution">
    <text evidence="2">The sequence shown here is derived from an EMBL/GenBank/DDBJ whole genome shotgun (WGS) entry which is preliminary data.</text>
</comment>
<proteinExistence type="predicted"/>
<evidence type="ECO:0000313" key="3">
    <source>
        <dbReference type="Proteomes" id="UP001286313"/>
    </source>
</evidence>
<feature type="region of interest" description="Disordered" evidence="1">
    <location>
        <begin position="34"/>
        <end position="57"/>
    </location>
</feature>
<dbReference type="EMBL" id="JAWQEG010005817">
    <property type="protein sequence ID" value="KAK3856662.1"/>
    <property type="molecule type" value="Genomic_DNA"/>
</dbReference>
<dbReference type="Proteomes" id="UP001286313">
    <property type="component" value="Unassembled WGS sequence"/>
</dbReference>